<feature type="chain" id="PRO_5046900747" evidence="1">
    <location>
        <begin position="34"/>
        <end position="247"/>
    </location>
</feature>
<gene>
    <name evidence="2" type="ORF">N5J06_22605</name>
</gene>
<accession>A0ABT2LEF1</accession>
<organism evidence="2 3">
    <name type="scientific">Ralstonia mojiangensis</name>
    <dbReference type="NCBI Taxonomy" id="2953895"/>
    <lineage>
        <taxon>Bacteria</taxon>
        <taxon>Pseudomonadati</taxon>
        <taxon>Pseudomonadota</taxon>
        <taxon>Betaproteobacteria</taxon>
        <taxon>Burkholderiales</taxon>
        <taxon>Burkholderiaceae</taxon>
        <taxon>Ralstonia</taxon>
    </lineage>
</organism>
<proteinExistence type="predicted"/>
<keyword evidence="1" id="KW-0732">Signal</keyword>
<name>A0ABT2LEF1_9RALS</name>
<dbReference type="EMBL" id="JAOCQI010000003">
    <property type="protein sequence ID" value="MCT7313771.1"/>
    <property type="molecule type" value="Genomic_DNA"/>
</dbReference>
<comment type="caution">
    <text evidence="2">The sequence shown here is derived from an EMBL/GenBank/DDBJ whole genome shotgun (WGS) entry which is preliminary data.</text>
</comment>
<feature type="signal peptide" evidence="1">
    <location>
        <begin position="1"/>
        <end position="33"/>
    </location>
</feature>
<dbReference type="RefSeq" id="WP_260785090.1">
    <property type="nucleotide sequence ID" value="NZ_JAOCQI010000003.1"/>
</dbReference>
<evidence type="ECO:0000256" key="1">
    <source>
        <dbReference type="SAM" id="SignalP"/>
    </source>
</evidence>
<evidence type="ECO:0000313" key="2">
    <source>
        <dbReference type="EMBL" id="MCT7313771.1"/>
    </source>
</evidence>
<keyword evidence="3" id="KW-1185">Reference proteome</keyword>
<sequence>MSITGNALVAAIRKRWFLVFCAPLLWAGTSAGAGQSDAEMAIHVRQVERSVAAQAQACESHFGDKGRTFKFVNFFWEGEHLEVLRGAALVWAGLPPTKVAASEQALRDQDRKLAEVGSKRSESDWNSVCGNLFTRLVTNKGSDAMFDPATTARMSDVYARSGAKPFARRDSDYTIGCMKTQYNHGLRDFDTVKKVCSCMTDVLTSSATTEQLDAMSADPSSVTSQPWVAKAQPKIAACKTLWGANPH</sequence>
<protein>
    <submittedName>
        <fullName evidence="2">Uncharacterized protein</fullName>
    </submittedName>
</protein>
<evidence type="ECO:0000313" key="3">
    <source>
        <dbReference type="Proteomes" id="UP001164420"/>
    </source>
</evidence>
<dbReference type="Proteomes" id="UP001164420">
    <property type="component" value="Unassembled WGS sequence"/>
</dbReference>
<reference evidence="2 3" key="1">
    <citation type="journal article" date="2023" name="Front. Microbiol.">
        <title>Ralstonia chuxiongensis sp. nov., Ralstonia mojiangensis sp. nov., and Ralstonia soli sp. nov., isolated from tobacco fields, are three novel species in the family Burkholderiaceae.</title>
        <authorList>
            <person name="Lu C.H."/>
            <person name="Zhang Y.Y."/>
            <person name="Jiang N."/>
            <person name="Chen W."/>
            <person name="Shao X."/>
            <person name="Zhao Z.M."/>
            <person name="Lu W.L."/>
            <person name="Hu X."/>
            <person name="Xi Y.X."/>
            <person name="Zou S.Y."/>
            <person name="Wei Q.J."/>
            <person name="Lin Z.L."/>
            <person name="Gong L."/>
            <person name="Gai X.T."/>
            <person name="Zhang L.Q."/>
            <person name="Li J.Y."/>
            <person name="Jin Y."/>
            <person name="Xia Z.Y."/>
        </authorList>
    </citation>
    <scope>NUCLEOTIDE SEQUENCE [LARGE SCALE GENOMIC DNA]</scope>
    <source>
        <strain evidence="2 3">22TCJT01-1</strain>
    </source>
</reference>